<evidence type="ECO:0000256" key="8">
    <source>
        <dbReference type="SAM" id="MobiDB-lite"/>
    </source>
</evidence>
<evidence type="ECO:0000259" key="10">
    <source>
        <dbReference type="PROSITE" id="PS50111"/>
    </source>
</evidence>
<dbReference type="PANTHER" id="PTHR32089">
    <property type="entry name" value="METHYL-ACCEPTING CHEMOTAXIS PROTEIN MCPB"/>
    <property type="match status" value="1"/>
</dbReference>
<evidence type="ECO:0000256" key="9">
    <source>
        <dbReference type="SAM" id="Phobius"/>
    </source>
</evidence>
<keyword evidence="13" id="KW-1185">Reference proteome</keyword>
<comment type="caution">
    <text evidence="12">The sequence shown here is derived from an EMBL/GenBank/DDBJ whole genome shotgun (WGS) entry which is preliminary data.</text>
</comment>
<evidence type="ECO:0000256" key="6">
    <source>
        <dbReference type="PROSITE-ProRule" id="PRU00284"/>
    </source>
</evidence>
<feature type="region of interest" description="Disordered" evidence="8">
    <location>
        <begin position="310"/>
        <end position="347"/>
    </location>
</feature>
<dbReference type="InterPro" id="IPR003660">
    <property type="entry name" value="HAMP_dom"/>
</dbReference>
<gene>
    <name evidence="12" type="ORF">ACFQIC_17770</name>
</gene>
<evidence type="ECO:0000256" key="3">
    <source>
        <dbReference type="ARBA" id="ARBA00023136"/>
    </source>
</evidence>
<comment type="similarity">
    <text evidence="5">Belongs to the methyl-accepting chemotaxis (MCP) protein family.</text>
</comment>
<dbReference type="CDD" id="cd06225">
    <property type="entry name" value="HAMP"/>
    <property type="match status" value="1"/>
</dbReference>
<dbReference type="EMBL" id="JBHSZV010000051">
    <property type="protein sequence ID" value="MFC7063661.1"/>
    <property type="molecule type" value="Genomic_DNA"/>
</dbReference>
<evidence type="ECO:0000256" key="5">
    <source>
        <dbReference type="ARBA" id="ARBA00029447"/>
    </source>
</evidence>
<proteinExistence type="inferred from homology"/>
<dbReference type="SMART" id="SM00304">
    <property type="entry name" value="HAMP"/>
    <property type="match status" value="1"/>
</dbReference>
<sequence>MTIGKRLYTMTLIPLLLSLLLISYIVFQMISFESSTNKDVEFLLEAKDVNSQLISIEQSLDTYGYNPSEATKNDATTQMEATSESFESLGSMVVTPSQEQWYEQAKAKYSDWQQTAITALAEEDQNEVQRQASRTSGILNDMYMLQQEAQAWYDDKVSSQADAIRSLILFALIAGVVLVLLSVYSTSRLTKHIAKPMRDLAKQASRVAKGDLTTTIHLSEKDKDEIGQLKHAFQTMIDNLTSTLQSVHKIGGNVGEFSSKLNKEMTGLSEVNEQVTSSTDELAQGSQSISNDIQDVASLMEQMNRNFELNTEESQKASEKSTQALTSAEEGQSAINDQRQVMEKNSQSISNVESSVNEFISYTDQIEVTVKLVNDIAEQTNLLALNAAIEAARAGEHGKGFAVVAEEVRKLADQSTKATGEISSMVQQIKSGVTTIEKEMHETMKLSDQQHQSLDASEGAFQVIHKQVDTIYKQLNDLVEGMIQSKDQSSQVSSSVENVSAITEETAAGTEEISASTEEQKLAFNQLMKEANELESMVNDMNKQLEHFQWENVQNPATEEVLTLDEESSPKAAS</sequence>
<keyword evidence="9" id="KW-0812">Transmembrane</keyword>
<dbReference type="SUPFAM" id="SSF58104">
    <property type="entry name" value="Methyl-accepting chemotaxis protein (MCP) signaling domain"/>
    <property type="match status" value="1"/>
</dbReference>
<accession>A0ABW2ERU0</accession>
<keyword evidence="4 6" id="KW-0807">Transducer</keyword>
<protein>
    <submittedName>
        <fullName evidence="12">Methyl-accepting chemotaxis protein</fullName>
    </submittedName>
</protein>
<dbReference type="InterPro" id="IPR004089">
    <property type="entry name" value="MCPsignal_dom"/>
</dbReference>
<evidence type="ECO:0000313" key="12">
    <source>
        <dbReference type="EMBL" id="MFC7063661.1"/>
    </source>
</evidence>
<dbReference type="SMART" id="SM00283">
    <property type="entry name" value="MA"/>
    <property type="match status" value="1"/>
</dbReference>
<keyword evidence="9" id="KW-1133">Transmembrane helix</keyword>
<dbReference type="PROSITE" id="PS50111">
    <property type="entry name" value="CHEMOTAXIS_TRANSDUC_2"/>
    <property type="match status" value="1"/>
</dbReference>
<dbReference type="PANTHER" id="PTHR32089:SF112">
    <property type="entry name" value="LYSOZYME-LIKE PROTEIN-RELATED"/>
    <property type="match status" value="1"/>
</dbReference>
<dbReference type="InterPro" id="IPR004090">
    <property type="entry name" value="Chemotax_Me-accpt_rcpt"/>
</dbReference>
<dbReference type="PROSITE" id="PS50885">
    <property type="entry name" value="HAMP"/>
    <property type="match status" value="1"/>
</dbReference>
<feature type="transmembrane region" description="Helical" evidence="9">
    <location>
        <begin position="7"/>
        <end position="27"/>
    </location>
</feature>
<dbReference type="Gene3D" id="6.10.340.10">
    <property type="match status" value="1"/>
</dbReference>
<keyword evidence="7" id="KW-0175">Coiled coil</keyword>
<feature type="coiled-coil region" evidence="7">
    <location>
        <begin position="524"/>
        <end position="551"/>
    </location>
</feature>
<evidence type="ECO:0000256" key="2">
    <source>
        <dbReference type="ARBA" id="ARBA00022475"/>
    </source>
</evidence>
<dbReference type="PRINTS" id="PR00260">
    <property type="entry name" value="CHEMTRNSDUCR"/>
</dbReference>
<keyword evidence="2" id="KW-1003">Cell membrane</keyword>
<dbReference type="RefSeq" id="WP_204711089.1">
    <property type="nucleotide sequence ID" value="NZ_JBHSZV010000051.1"/>
</dbReference>
<dbReference type="Pfam" id="PF00672">
    <property type="entry name" value="HAMP"/>
    <property type="match status" value="1"/>
</dbReference>
<feature type="domain" description="Methyl-accepting transducer" evidence="10">
    <location>
        <begin position="264"/>
        <end position="514"/>
    </location>
</feature>
<dbReference type="Pfam" id="PF00015">
    <property type="entry name" value="MCPsignal"/>
    <property type="match status" value="1"/>
</dbReference>
<name>A0ABW2ERU0_9BACI</name>
<feature type="transmembrane region" description="Helical" evidence="9">
    <location>
        <begin position="167"/>
        <end position="187"/>
    </location>
</feature>
<reference evidence="13" key="1">
    <citation type="journal article" date="2019" name="Int. J. Syst. Evol. Microbiol.">
        <title>The Global Catalogue of Microorganisms (GCM) 10K type strain sequencing project: providing services to taxonomists for standard genome sequencing and annotation.</title>
        <authorList>
            <consortium name="The Broad Institute Genomics Platform"/>
            <consortium name="The Broad Institute Genome Sequencing Center for Infectious Disease"/>
            <person name="Wu L."/>
            <person name="Ma J."/>
        </authorList>
    </citation>
    <scope>NUCLEOTIDE SEQUENCE [LARGE SCALE GENOMIC DNA]</scope>
    <source>
        <strain evidence="13">CGMCC 4.1621</strain>
    </source>
</reference>
<dbReference type="Proteomes" id="UP001596410">
    <property type="component" value="Unassembled WGS sequence"/>
</dbReference>
<feature type="domain" description="HAMP" evidence="11">
    <location>
        <begin position="191"/>
        <end position="245"/>
    </location>
</feature>
<feature type="compositionally biased region" description="Polar residues" evidence="8">
    <location>
        <begin position="320"/>
        <end position="347"/>
    </location>
</feature>
<organism evidence="12 13">
    <name type="scientific">Halobacillus seohaensis</name>
    <dbReference type="NCBI Taxonomy" id="447421"/>
    <lineage>
        <taxon>Bacteria</taxon>
        <taxon>Bacillati</taxon>
        <taxon>Bacillota</taxon>
        <taxon>Bacilli</taxon>
        <taxon>Bacillales</taxon>
        <taxon>Bacillaceae</taxon>
        <taxon>Halobacillus</taxon>
    </lineage>
</organism>
<evidence type="ECO:0000313" key="13">
    <source>
        <dbReference type="Proteomes" id="UP001596410"/>
    </source>
</evidence>
<evidence type="ECO:0000256" key="4">
    <source>
        <dbReference type="ARBA" id="ARBA00023224"/>
    </source>
</evidence>
<comment type="subcellular location">
    <subcellularLocation>
        <location evidence="1">Cell membrane</location>
    </subcellularLocation>
</comment>
<dbReference type="Gene3D" id="1.10.287.950">
    <property type="entry name" value="Methyl-accepting chemotaxis protein"/>
    <property type="match status" value="1"/>
</dbReference>
<keyword evidence="3 9" id="KW-0472">Membrane</keyword>
<evidence type="ECO:0000256" key="7">
    <source>
        <dbReference type="SAM" id="Coils"/>
    </source>
</evidence>
<evidence type="ECO:0000259" key="11">
    <source>
        <dbReference type="PROSITE" id="PS50885"/>
    </source>
</evidence>
<evidence type="ECO:0000256" key="1">
    <source>
        <dbReference type="ARBA" id="ARBA00004236"/>
    </source>
</evidence>